<protein>
    <submittedName>
        <fullName evidence="1">Uncharacterized protein</fullName>
    </submittedName>
</protein>
<reference evidence="1 2" key="1">
    <citation type="journal article" date="2013" name="Curr. Biol.">
        <title>Shared signatures of parasitism and phylogenomics unite Cryptomycota and microsporidia.</title>
        <authorList>
            <person name="James T.Y."/>
            <person name="Pelin A."/>
            <person name="Bonen L."/>
            <person name="Ahrendt S."/>
            <person name="Sain D."/>
            <person name="Corradi N."/>
            <person name="Stajich J.E."/>
        </authorList>
    </citation>
    <scope>NUCLEOTIDE SEQUENCE [LARGE SCALE GENOMIC DNA]</scope>
    <source>
        <strain evidence="1 2">CSF55</strain>
    </source>
</reference>
<name>A0A075ASR1_ROZAC</name>
<evidence type="ECO:0000313" key="1">
    <source>
        <dbReference type="EMBL" id="EPZ31563.1"/>
    </source>
</evidence>
<organism evidence="1 2">
    <name type="scientific">Rozella allomycis (strain CSF55)</name>
    <dbReference type="NCBI Taxonomy" id="988480"/>
    <lineage>
        <taxon>Eukaryota</taxon>
        <taxon>Fungi</taxon>
        <taxon>Fungi incertae sedis</taxon>
        <taxon>Cryptomycota</taxon>
        <taxon>Cryptomycota incertae sedis</taxon>
        <taxon>Rozella</taxon>
    </lineage>
</organism>
<keyword evidence="2" id="KW-1185">Reference proteome</keyword>
<dbReference type="AlphaFoldDB" id="A0A075ASR1"/>
<dbReference type="Proteomes" id="UP000030755">
    <property type="component" value="Unassembled WGS sequence"/>
</dbReference>
<dbReference type="HOGENOM" id="CLU_2484582_0_0_1"/>
<evidence type="ECO:0000313" key="2">
    <source>
        <dbReference type="Proteomes" id="UP000030755"/>
    </source>
</evidence>
<sequence length="87" mass="9976">MLQSATDIVRNSLLETNNVLNSSVDDLHEERSFELGIIADGLSALVKSTIRIAICYPLMTLRHRYQIPLDIMVEQRKMDQVDFIIDK</sequence>
<accession>A0A075ASR1</accession>
<gene>
    <name evidence="1" type="ORF">O9G_000039</name>
</gene>
<dbReference type="EMBL" id="KE561209">
    <property type="protein sequence ID" value="EPZ31563.1"/>
    <property type="molecule type" value="Genomic_DNA"/>
</dbReference>
<proteinExistence type="predicted"/>